<feature type="repeat" description="ANK" evidence="6">
    <location>
        <begin position="1050"/>
        <end position="1082"/>
    </location>
</feature>
<feature type="domain" description="PNPLA" evidence="8">
    <location>
        <begin position="11"/>
        <end position="229"/>
    </location>
</feature>
<evidence type="ECO:0000256" key="5">
    <source>
        <dbReference type="ARBA" id="ARBA00023422"/>
    </source>
</evidence>
<proteinExistence type="predicted"/>
<feature type="short sequence motif" description="GXGXXG" evidence="7">
    <location>
        <begin position="15"/>
        <end position="20"/>
    </location>
</feature>
<feature type="repeat" description="ANK" evidence="6">
    <location>
        <begin position="1119"/>
        <end position="1148"/>
    </location>
</feature>
<evidence type="ECO:0000313" key="9">
    <source>
        <dbReference type="EMBL" id="MDI1487227.1"/>
    </source>
</evidence>
<feature type="repeat" description="ANK" evidence="6">
    <location>
        <begin position="947"/>
        <end position="979"/>
    </location>
</feature>
<accession>A0AA43QIP3</accession>
<dbReference type="Pfam" id="PF12796">
    <property type="entry name" value="Ank_2"/>
    <property type="match status" value="3"/>
</dbReference>
<evidence type="ECO:0000313" key="10">
    <source>
        <dbReference type="Proteomes" id="UP001161017"/>
    </source>
</evidence>
<keyword evidence="7" id="KW-0378">Hydrolase</keyword>
<dbReference type="Proteomes" id="UP001161017">
    <property type="component" value="Unassembled WGS sequence"/>
</dbReference>
<protein>
    <recommendedName>
        <fullName evidence="1">phospholipase A2</fullName>
        <ecNumber evidence="1">3.1.1.4</ecNumber>
    </recommendedName>
</protein>
<dbReference type="InterPro" id="IPR016035">
    <property type="entry name" value="Acyl_Trfase/lysoPLipase"/>
</dbReference>
<dbReference type="GO" id="GO:0016042">
    <property type="term" value="P:lipid catabolic process"/>
    <property type="evidence" value="ECO:0007669"/>
    <property type="project" value="UniProtKB-UniRule"/>
</dbReference>
<feature type="short sequence motif" description="DGA/G" evidence="7">
    <location>
        <begin position="216"/>
        <end position="218"/>
    </location>
</feature>
<dbReference type="Pfam" id="PF13637">
    <property type="entry name" value="Ank_4"/>
    <property type="match status" value="1"/>
</dbReference>
<dbReference type="GO" id="GO:0004623">
    <property type="term" value="F:phospholipase A2 activity"/>
    <property type="evidence" value="ECO:0007669"/>
    <property type="project" value="UniProtKB-EC"/>
</dbReference>
<dbReference type="SUPFAM" id="SSF48403">
    <property type="entry name" value="Ankyrin repeat"/>
    <property type="match status" value="1"/>
</dbReference>
<evidence type="ECO:0000256" key="6">
    <source>
        <dbReference type="PROSITE-ProRule" id="PRU00023"/>
    </source>
</evidence>
<feature type="short sequence motif" description="GXSXG" evidence="7">
    <location>
        <begin position="57"/>
        <end position="61"/>
    </location>
</feature>
<feature type="active site" description="Nucleophile" evidence="7">
    <location>
        <position position="59"/>
    </location>
</feature>
<sequence>MAVPQRPLRLLSLDGGGIRGLSTLYILRSIMNSLREEARLDPASPLRPCDYFDLIAGTSTGGLIAIMLGTLQMDIQTCIDEYLKMAPDIFPVKGLIQGSKFGQMATIAHGGQRFKDKPLELAIKRLVKTYLGDRCTKGEETPFRFEATKLQADHACKVFVCVTSEKLGKQFQFRSYNSSWDDIDDCPIWQACRATSAAPTFFPPMQIGNPPVAYVDGGLGYNNPIRALINERSHIWPSRQIGCIISIGTGASFSRDVGKTLKPLFEKLKEMATDTEKVAREFEDEMKHRYGIEQKVYFRFNVQQGLEQVELEEWKEMDTIRVATQDYLKSHWSQIKACSTQIFASKSPATLAESEGIAIEHHNTTTEELECLRSFCPEGLDHESQKDQNPKRVPDTCLWTLENPKYISWRDSDTRKLLWISADPGCGKSVLARCIIDEDLPEASGSGPSKPILYYFFKDTSPEQRSATRAVSAILYQLFDCQPRLVCHALPIYRKMGKALSTTFPKLWSIFIQAVTDPLVGDITCVLDALDECDEQGRHLLIEALKDFYLSRRKSSSTSRLKFLITSRPYFDIRRGFDELFETSNNIELAHTDESESIKKEIDLVIKHRVKKLGQENRLRPKLTKYLEKRLLEIEHRTYLWLHLVWEIMRKNLSDTKSKLDKTIDDLPDDIQGAYEVLLQKCPEPEFARTVLQIVLVAGRPLTLGEMGFALALSVDKEISSYTDPDLEMDVPSQLQEKLPSGCGLMVSIINSRVYFIHQTVKEFLLGKVGTQPSARRTWQSSFDPVKSHHLMAKICLRSITSPGIQLDQANLCNALLPTKDAREIRPNEYCQAHGFLSYSAIHWADHFLNKRNNECIQTLKYVLEFNDSRLVKGRRGIDYGNTLQAASAGGHTEIVKILLEKGAQVNTQKQGGPYGTALGAASFGGHTEIIQILLEKGAQVNANRGQYGTALGIVSLKGYTEIVKILLEKGAEVNTQKQGGPYGTALGAASFGGHTEIIQILLEKGAEVNTQKQGGPYGTALGAASFGGHTEIIQILLEKGAQVNANCGQYGTALGIVSLKGYTEIVQILLEKGAKVNAKGGEFGTALGAASFEGHTKIVQILLEEGAEMNIEGGLYGTALGAASFEGHTKIVQILLEKGAEVNAKGGYFGTALVAASARGHTEIVQILLEKGAEVNAKGRSFGTALDFAIARGHTETVQILLEKGAKVNEIRRNGTPLDAALSKGRTEIVQMLLEKGAKRAESIAEENGQE</sequence>
<dbReference type="PANTHER" id="PTHR24198:SF165">
    <property type="entry name" value="ANKYRIN REPEAT-CONTAINING PROTEIN-RELATED"/>
    <property type="match status" value="1"/>
</dbReference>
<dbReference type="EC" id="3.1.1.4" evidence="1"/>
<keyword evidence="2" id="KW-0677">Repeat</keyword>
<dbReference type="GO" id="GO:0046486">
    <property type="term" value="P:glycerolipid metabolic process"/>
    <property type="evidence" value="ECO:0007669"/>
    <property type="project" value="UniProtKB-ARBA"/>
</dbReference>
<dbReference type="CDD" id="cd07216">
    <property type="entry name" value="Pat17_PNPLA8_PNPLA9_like3"/>
    <property type="match status" value="1"/>
</dbReference>
<organism evidence="9 10">
    <name type="scientific">Ramalina farinacea</name>
    <dbReference type="NCBI Taxonomy" id="258253"/>
    <lineage>
        <taxon>Eukaryota</taxon>
        <taxon>Fungi</taxon>
        <taxon>Dikarya</taxon>
        <taxon>Ascomycota</taxon>
        <taxon>Pezizomycotina</taxon>
        <taxon>Lecanoromycetes</taxon>
        <taxon>OSLEUM clade</taxon>
        <taxon>Lecanoromycetidae</taxon>
        <taxon>Lecanorales</taxon>
        <taxon>Lecanorineae</taxon>
        <taxon>Ramalinaceae</taxon>
        <taxon>Ramalina</taxon>
    </lineage>
</organism>
<dbReference type="Pfam" id="PF01734">
    <property type="entry name" value="Patatin"/>
    <property type="match status" value="1"/>
</dbReference>
<evidence type="ECO:0000256" key="2">
    <source>
        <dbReference type="ARBA" id="ARBA00022737"/>
    </source>
</evidence>
<dbReference type="EMBL" id="JAPUFD010000005">
    <property type="protein sequence ID" value="MDI1487227.1"/>
    <property type="molecule type" value="Genomic_DNA"/>
</dbReference>
<dbReference type="InterPro" id="IPR055497">
    <property type="entry name" value="DUF7069"/>
</dbReference>
<dbReference type="PANTHER" id="PTHR24198">
    <property type="entry name" value="ANKYRIN REPEAT AND PROTEIN KINASE DOMAIN-CONTAINING PROTEIN"/>
    <property type="match status" value="1"/>
</dbReference>
<evidence type="ECO:0000259" key="8">
    <source>
        <dbReference type="PROSITE" id="PS51635"/>
    </source>
</evidence>
<dbReference type="InterPro" id="IPR027417">
    <property type="entry name" value="P-loop_NTPase"/>
</dbReference>
<evidence type="ECO:0000256" key="3">
    <source>
        <dbReference type="ARBA" id="ARBA00023043"/>
    </source>
</evidence>
<dbReference type="InterPro" id="IPR036770">
    <property type="entry name" value="Ankyrin_rpt-contain_sf"/>
</dbReference>
<feature type="repeat" description="ANK" evidence="6">
    <location>
        <begin position="917"/>
        <end position="946"/>
    </location>
</feature>
<dbReference type="Gene3D" id="1.25.40.20">
    <property type="entry name" value="Ankyrin repeat-containing domain"/>
    <property type="match status" value="2"/>
</dbReference>
<dbReference type="AlphaFoldDB" id="A0AA43QIP3"/>
<dbReference type="Gene3D" id="3.40.50.300">
    <property type="entry name" value="P-loop containing nucleotide triphosphate hydrolases"/>
    <property type="match status" value="1"/>
</dbReference>
<dbReference type="PROSITE" id="PS50297">
    <property type="entry name" value="ANK_REP_REGION"/>
    <property type="match status" value="10"/>
</dbReference>
<gene>
    <name evidence="9" type="ORF">OHK93_006496</name>
</gene>
<dbReference type="Pfam" id="PF23239">
    <property type="entry name" value="DUF7069"/>
    <property type="match status" value="1"/>
</dbReference>
<keyword evidence="4 7" id="KW-0443">Lipid metabolism</keyword>
<feature type="repeat" description="ANK" evidence="6">
    <location>
        <begin position="1020"/>
        <end position="1049"/>
    </location>
</feature>
<name>A0AA43QIP3_9LECA</name>
<dbReference type="InterPro" id="IPR002641">
    <property type="entry name" value="PNPLA_dom"/>
</dbReference>
<keyword evidence="3 6" id="KW-0040">ANK repeat</keyword>
<comment type="caution">
    <text evidence="9">The sequence shown here is derived from an EMBL/GenBank/DDBJ whole genome shotgun (WGS) entry which is preliminary data.</text>
</comment>
<dbReference type="Gene3D" id="3.40.1090.10">
    <property type="entry name" value="Cytosolic phospholipase A2 catalytic domain"/>
    <property type="match status" value="1"/>
</dbReference>
<dbReference type="PROSITE" id="PS51635">
    <property type="entry name" value="PNPLA"/>
    <property type="match status" value="1"/>
</dbReference>
<dbReference type="SMART" id="SM00248">
    <property type="entry name" value="ANK"/>
    <property type="match status" value="11"/>
</dbReference>
<feature type="repeat" description="ANK" evidence="6">
    <location>
        <begin position="1083"/>
        <end position="1115"/>
    </location>
</feature>
<dbReference type="Pfam" id="PF24883">
    <property type="entry name" value="NPHP3_N"/>
    <property type="match status" value="1"/>
</dbReference>
<evidence type="ECO:0000256" key="4">
    <source>
        <dbReference type="ARBA" id="ARBA00023098"/>
    </source>
</evidence>
<dbReference type="InterPro" id="IPR054471">
    <property type="entry name" value="GPIID_WHD"/>
</dbReference>
<dbReference type="Pfam" id="PF22939">
    <property type="entry name" value="WHD_GPIID"/>
    <property type="match status" value="1"/>
</dbReference>
<keyword evidence="10" id="KW-1185">Reference proteome</keyword>
<feature type="repeat" description="ANK" evidence="6">
    <location>
        <begin position="1214"/>
        <end position="1239"/>
    </location>
</feature>
<feature type="repeat" description="ANK" evidence="6">
    <location>
        <begin position="879"/>
        <end position="911"/>
    </location>
</feature>
<evidence type="ECO:0000256" key="7">
    <source>
        <dbReference type="PROSITE-ProRule" id="PRU01161"/>
    </source>
</evidence>
<dbReference type="PROSITE" id="PS50088">
    <property type="entry name" value="ANK_REPEAT"/>
    <property type="match status" value="11"/>
</dbReference>
<feature type="repeat" description="ANK" evidence="6">
    <location>
        <begin position="985"/>
        <end position="1014"/>
    </location>
</feature>
<comment type="catalytic activity">
    <reaction evidence="5">
        <text>a 1,2-diacyl-sn-glycero-3-phosphocholine + H2O = a 1-acyl-sn-glycero-3-phosphocholine + a fatty acid + H(+)</text>
        <dbReference type="Rhea" id="RHEA:15801"/>
        <dbReference type="ChEBI" id="CHEBI:15377"/>
        <dbReference type="ChEBI" id="CHEBI:15378"/>
        <dbReference type="ChEBI" id="CHEBI:28868"/>
        <dbReference type="ChEBI" id="CHEBI:57643"/>
        <dbReference type="ChEBI" id="CHEBI:58168"/>
        <dbReference type="EC" id="3.1.1.4"/>
    </reaction>
    <physiologicalReaction direction="left-to-right" evidence="5">
        <dbReference type="Rhea" id="RHEA:15802"/>
    </physiologicalReaction>
</comment>
<evidence type="ECO:0000256" key="1">
    <source>
        <dbReference type="ARBA" id="ARBA00013278"/>
    </source>
</evidence>
<feature type="active site" description="Proton acceptor" evidence="7">
    <location>
        <position position="216"/>
    </location>
</feature>
<keyword evidence="7" id="KW-0442">Lipid degradation</keyword>
<feature type="repeat" description="ANK" evidence="6">
    <location>
        <begin position="1152"/>
        <end position="1181"/>
    </location>
</feature>
<dbReference type="InterPro" id="IPR002110">
    <property type="entry name" value="Ankyrin_rpt"/>
</dbReference>
<dbReference type="InterPro" id="IPR056884">
    <property type="entry name" value="NPHP3-like_N"/>
</dbReference>
<feature type="repeat" description="ANK" evidence="6">
    <location>
        <begin position="1182"/>
        <end position="1214"/>
    </location>
</feature>
<reference evidence="9" key="1">
    <citation type="journal article" date="2023" name="Genome Biol. Evol.">
        <title>First Whole Genome Sequence and Flow Cytometry Genome Size Data for the Lichen-Forming Fungus Ramalina farinacea (Ascomycota).</title>
        <authorList>
            <person name="Llewellyn T."/>
            <person name="Mian S."/>
            <person name="Hill R."/>
            <person name="Leitch I.J."/>
            <person name="Gaya E."/>
        </authorList>
    </citation>
    <scope>NUCLEOTIDE SEQUENCE</scope>
    <source>
        <strain evidence="9">LIQ254RAFAR</strain>
    </source>
</reference>
<dbReference type="SUPFAM" id="SSF52151">
    <property type="entry name" value="FabD/lysophospholipase-like"/>
    <property type="match status" value="1"/>
</dbReference>